<organism evidence="2 3">
    <name type="scientific">Adhaeribacter soli</name>
    <dbReference type="NCBI Taxonomy" id="2607655"/>
    <lineage>
        <taxon>Bacteria</taxon>
        <taxon>Pseudomonadati</taxon>
        <taxon>Bacteroidota</taxon>
        <taxon>Cytophagia</taxon>
        <taxon>Cytophagales</taxon>
        <taxon>Hymenobacteraceae</taxon>
        <taxon>Adhaeribacter</taxon>
    </lineage>
</organism>
<keyword evidence="1" id="KW-0732">Signal</keyword>
<name>A0A5N1JAC9_9BACT</name>
<feature type="signal peptide" evidence="1">
    <location>
        <begin position="1"/>
        <end position="22"/>
    </location>
</feature>
<protein>
    <submittedName>
        <fullName evidence="2">Porin family protein</fullName>
    </submittedName>
</protein>
<reference evidence="2 3" key="1">
    <citation type="submission" date="2019-09" db="EMBL/GenBank/DDBJ databases">
        <title>Genome sequence of Adhaeribacter sp. M2.</title>
        <authorList>
            <person name="Srinivasan S."/>
        </authorList>
    </citation>
    <scope>NUCLEOTIDE SEQUENCE [LARGE SCALE GENOMIC DNA]</scope>
    <source>
        <strain evidence="2 3">M2</strain>
    </source>
</reference>
<keyword evidence="3" id="KW-1185">Reference proteome</keyword>
<evidence type="ECO:0000313" key="2">
    <source>
        <dbReference type="EMBL" id="KAA9345968.1"/>
    </source>
</evidence>
<dbReference type="Proteomes" id="UP000326570">
    <property type="component" value="Unassembled WGS sequence"/>
</dbReference>
<dbReference type="EMBL" id="VTWT01000001">
    <property type="protein sequence ID" value="KAA9345968.1"/>
    <property type="molecule type" value="Genomic_DNA"/>
</dbReference>
<evidence type="ECO:0000313" key="3">
    <source>
        <dbReference type="Proteomes" id="UP000326570"/>
    </source>
</evidence>
<sequence length="219" mass="25194">MQNMKKAMLLLALVLTSGFGFAQKGQQTVGLLMGVNRLTYFEFYDNEFRDGPFTESEFSPLAGVYYDYNISNRLGINLATRFLVSKTEYDCSECRFIDAPAFPLKSITKLSYLEIPVNLALNLNKKETASWKSYVLFGYTHSRLIQAKRTDLSTGKEEKLDISADFRTNHYLNAGYEVRHTIKDKYELAFNPYFQFDFLGAPTRNFLGLQVKIGKSWNR</sequence>
<proteinExistence type="predicted"/>
<accession>A0A5N1JAC9</accession>
<comment type="caution">
    <text evidence="2">The sequence shown here is derived from an EMBL/GenBank/DDBJ whole genome shotgun (WGS) entry which is preliminary data.</text>
</comment>
<dbReference type="AlphaFoldDB" id="A0A5N1JAC9"/>
<evidence type="ECO:0000256" key="1">
    <source>
        <dbReference type="SAM" id="SignalP"/>
    </source>
</evidence>
<gene>
    <name evidence="2" type="ORF">F0P94_02485</name>
</gene>
<feature type="chain" id="PRO_5024934623" evidence="1">
    <location>
        <begin position="23"/>
        <end position="219"/>
    </location>
</feature>